<dbReference type="AlphaFoldDB" id="A0A6A6ZVD5"/>
<protein>
    <submittedName>
        <fullName evidence="1">Uncharacterized protein</fullName>
    </submittedName>
</protein>
<proteinExistence type="predicted"/>
<organism evidence="1 2">
    <name type="scientific">Ophiobolus disseminans</name>
    <dbReference type="NCBI Taxonomy" id="1469910"/>
    <lineage>
        <taxon>Eukaryota</taxon>
        <taxon>Fungi</taxon>
        <taxon>Dikarya</taxon>
        <taxon>Ascomycota</taxon>
        <taxon>Pezizomycotina</taxon>
        <taxon>Dothideomycetes</taxon>
        <taxon>Pleosporomycetidae</taxon>
        <taxon>Pleosporales</taxon>
        <taxon>Pleosporineae</taxon>
        <taxon>Phaeosphaeriaceae</taxon>
        <taxon>Ophiobolus</taxon>
    </lineage>
</organism>
<dbReference type="EMBL" id="MU006229">
    <property type="protein sequence ID" value="KAF2824698.1"/>
    <property type="molecule type" value="Genomic_DNA"/>
</dbReference>
<gene>
    <name evidence="1" type="ORF">CC86DRAFT_46052</name>
</gene>
<name>A0A6A6ZVD5_9PLEO</name>
<reference evidence="1" key="1">
    <citation type="journal article" date="2020" name="Stud. Mycol.">
        <title>101 Dothideomycetes genomes: a test case for predicting lifestyles and emergence of pathogens.</title>
        <authorList>
            <person name="Haridas S."/>
            <person name="Albert R."/>
            <person name="Binder M."/>
            <person name="Bloem J."/>
            <person name="Labutti K."/>
            <person name="Salamov A."/>
            <person name="Andreopoulos B."/>
            <person name="Baker S."/>
            <person name="Barry K."/>
            <person name="Bills G."/>
            <person name="Bluhm B."/>
            <person name="Cannon C."/>
            <person name="Castanera R."/>
            <person name="Culley D."/>
            <person name="Daum C."/>
            <person name="Ezra D."/>
            <person name="Gonzalez J."/>
            <person name="Henrissat B."/>
            <person name="Kuo A."/>
            <person name="Liang C."/>
            <person name="Lipzen A."/>
            <person name="Lutzoni F."/>
            <person name="Magnuson J."/>
            <person name="Mondo S."/>
            <person name="Nolan M."/>
            <person name="Ohm R."/>
            <person name="Pangilinan J."/>
            <person name="Park H.-J."/>
            <person name="Ramirez L."/>
            <person name="Alfaro M."/>
            <person name="Sun H."/>
            <person name="Tritt A."/>
            <person name="Yoshinaga Y."/>
            <person name="Zwiers L.-H."/>
            <person name="Turgeon B."/>
            <person name="Goodwin S."/>
            <person name="Spatafora J."/>
            <person name="Crous P."/>
            <person name="Grigoriev I."/>
        </authorList>
    </citation>
    <scope>NUCLEOTIDE SEQUENCE</scope>
    <source>
        <strain evidence="1">CBS 113818</strain>
    </source>
</reference>
<evidence type="ECO:0000313" key="2">
    <source>
        <dbReference type="Proteomes" id="UP000799424"/>
    </source>
</evidence>
<keyword evidence="2" id="KW-1185">Reference proteome</keyword>
<dbReference type="Proteomes" id="UP000799424">
    <property type="component" value="Unassembled WGS sequence"/>
</dbReference>
<accession>A0A6A6ZVD5</accession>
<sequence length="69" mass="8274">MTDSTPWLHGWFSLPDELKLEVIRYTVPSGERLHGFHFDKDEEDKIDRYDNLSRFEYHLPHGQPAPHLR</sequence>
<evidence type="ECO:0000313" key="1">
    <source>
        <dbReference type="EMBL" id="KAF2824698.1"/>
    </source>
</evidence>